<evidence type="ECO:0000313" key="2">
    <source>
        <dbReference type="EMBL" id="KEQ30760.1"/>
    </source>
</evidence>
<gene>
    <name evidence="2" type="ORF">N180_10450</name>
</gene>
<reference evidence="2 3" key="1">
    <citation type="journal article" date="1992" name="Int. J. Syst. Bacteriol.">
        <title>Sphingobacterium antarcticus sp. nov. a Psychrotrophic Bacterium from the Soils of Schirmacher Oasis, Antarctica.</title>
        <authorList>
            <person name="Shivaji S."/>
            <person name="Ray M.K."/>
            <person name="Rao N.S."/>
            <person name="Saiserr L."/>
            <person name="Jagannadham M.V."/>
            <person name="Kumar G.S."/>
            <person name="Reddy G."/>
            <person name="Bhargava P.M."/>
        </authorList>
    </citation>
    <scope>NUCLEOTIDE SEQUENCE [LARGE SCALE GENOMIC DNA]</scope>
    <source>
        <strain evidence="2 3">4BY</strain>
    </source>
</reference>
<dbReference type="EMBL" id="JNFF01000030">
    <property type="protein sequence ID" value="KEQ30760.1"/>
    <property type="molecule type" value="Genomic_DNA"/>
</dbReference>
<dbReference type="RefSeq" id="WP_037439085.1">
    <property type="nucleotide sequence ID" value="NZ_JNFF01000030.1"/>
</dbReference>
<comment type="caution">
    <text evidence="2">The sequence shown here is derived from an EMBL/GenBank/DDBJ whole genome shotgun (WGS) entry which is preliminary data.</text>
</comment>
<organism evidence="2 3">
    <name type="scientific">Pedobacter antarcticus 4BY</name>
    <dbReference type="NCBI Taxonomy" id="1358423"/>
    <lineage>
        <taxon>Bacteria</taxon>
        <taxon>Pseudomonadati</taxon>
        <taxon>Bacteroidota</taxon>
        <taxon>Sphingobacteriia</taxon>
        <taxon>Sphingobacteriales</taxon>
        <taxon>Sphingobacteriaceae</taxon>
        <taxon>Pedobacter</taxon>
    </lineage>
</organism>
<keyword evidence="3" id="KW-1185">Reference proteome</keyword>
<protein>
    <submittedName>
        <fullName evidence="2">Uncharacterized protein</fullName>
    </submittedName>
</protein>
<feature type="chain" id="PRO_5001761887" evidence="1">
    <location>
        <begin position="21"/>
        <end position="196"/>
    </location>
</feature>
<evidence type="ECO:0000256" key="1">
    <source>
        <dbReference type="SAM" id="SignalP"/>
    </source>
</evidence>
<sequence>MHIKIGLFLLLTSLTNLVTAQNITYQLQNPKDGSSNTVSVSKTGDEIQINILARWNDQAETYGQFNGKGKLEHGQAVISSDSNACKVKLNFTETGLQIEFMNCDANRIPEHFSGTYTKIADQVTGDYQVSANISYYFSKPNLQSRKKGFLKAGDQWQIEEVFPGNWAFATLRSGDKTLFGYVRLQDLRFVRTYLFD</sequence>
<name>A0A081PJ87_9SPHI</name>
<evidence type="ECO:0000313" key="3">
    <source>
        <dbReference type="Proteomes" id="UP000028007"/>
    </source>
</evidence>
<dbReference type="Proteomes" id="UP000028007">
    <property type="component" value="Unassembled WGS sequence"/>
</dbReference>
<proteinExistence type="predicted"/>
<feature type="signal peptide" evidence="1">
    <location>
        <begin position="1"/>
        <end position="20"/>
    </location>
</feature>
<dbReference type="OrthoDB" id="705210at2"/>
<dbReference type="AlphaFoldDB" id="A0A081PJ87"/>
<keyword evidence="1" id="KW-0732">Signal</keyword>
<accession>A0A081PJ87</accession>